<keyword evidence="3" id="KW-1185">Reference proteome</keyword>
<sequence length="62" mass="6308">GDFSECGAEVLLAQSVLRLLVVVVVVAVVVVAVVDGDVAVVAVVGADVVFVLMETTQSPKAR</sequence>
<comment type="caution">
    <text evidence="2">The sequence shown here is derived from an EMBL/GenBank/DDBJ whole genome shotgun (WGS) entry which is preliminary data.</text>
</comment>
<proteinExistence type="predicted"/>
<protein>
    <submittedName>
        <fullName evidence="2">Uncharacterized protein</fullName>
    </submittedName>
</protein>
<feature type="non-terminal residue" evidence="2">
    <location>
        <position position="1"/>
    </location>
</feature>
<reference evidence="2" key="1">
    <citation type="submission" date="2021-06" db="EMBL/GenBank/DDBJ databases">
        <title>Parelaphostrongylus tenuis whole genome reference sequence.</title>
        <authorList>
            <person name="Garwood T.J."/>
            <person name="Larsen P.A."/>
            <person name="Fountain-Jones N.M."/>
            <person name="Garbe J.R."/>
            <person name="Macchietto M.G."/>
            <person name="Kania S.A."/>
            <person name="Gerhold R.W."/>
            <person name="Richards J.E."/>
            <person name="Wolf T.M."/>
        </authorList>
    </citation>
    <scope>NUCLEOTIDE SEQUENCE</scope>
    <source>
        <strain evidence="2">MNPRO001-30</strain>
        <tissue evidence="2">Meninges</tissue>
    </source>
</reference>
<keyword evidence="1" id="KW-1133">Transmembrane helix</keyword>
<name>A0AAD5MYU9_PARTN</name>
<evidence type="ECO:0000256" key="1">
    <source>
        <dbReference type="SAM" id="Phobius"/>
    </source>
</evidence>
<feature type="transmembrane region" description="Helical" evidence="1">
    <location>
        <begin position="19"/>
        <end position="52"/>
    </location>
</feature>
<organism evidence="2 3">
    <name type="scientific">Parelaphostrongylus tenuis</name>
    <name type="common">Meningeal worm</name>
    <dbReference type="NCBI Taxonomy" id="148309"/>
    <lineage>
        <taxon>Eukaryota</taxon>
        <taxon>Metazoa</taxon>
        <taxon>Ecdysozoa</taxon>
        <taxon>Nematoda</taxon>
        <taxon>Chromadorea</taxon>
        <taxon>Rhabditida</taxon>
        <taxon>Rhabditina</taxon>
        <taxon>Rhabditomorpha</taxon>
        <taxon>Strongyloidea</taxon>
        <taxon>Metastrongylidae</taxon>
        <taxon>Parelaphostrongylus</taxon>
    </lineage>
</organism>
<dbReference type="AlphaFoldDB" id="A0AAD5MYU9"/>
<dbReference type="EMBL" id="JAHQIW010005049">
    <property type="protein sequence ID" value="KAJ1364743.1"/>
    <property type="molecule type" value="Genomic_DNA"/>
</dbReference>
<keyword evidence="1" id="KW-0812">Transmembrane</keyword>
<accession>A0AAD5MYU9</accession>
<gene>
    <name evidence="2" type="ORF">KIN20_024897</name>
</gene>
<dbReference type="Proteomes" id="UP001196413">
    <property type="component" value="Unassembled WGS sequence"/>
</dbReference>
<evidence type="ECO:0000313" key="3">
    <source>
        <dbReference type="Proteomes" id="UP001196413"/>
    </source>
</evidence>
<keyword evidence="1" id="KW-0472">Membrane</keyword>
<evidence type="ECO:0000313" key="2">
    <source>
        <dbReference type="EMBL" id="KAJ1364743.1"/>
    </source>
</evidence>